<dbReference type="Gene3D" id="3.30.160.60">
    <property type="entry name" value="Classic Zinc Finger"/>
    <property type="match status" value="1"/>
</dbReference>
<evidence type="ECO:0000259" key="8">
    <source>
        <dbReference type="PROSITE" id="PS50157"/>
    </source>
</evidence>
<dbReference type="Proteomes" id="UP001054889">
    <property type="component" value="Unassembled WGS sequence"/>
</dbReference>
<organism evidence="9 10">
    <name type="scientific">Eleusine coracana subsp. coracana</name>
    <dbReference type="NCBI Taxonomy" id="191504"/>
    <lineage>
        <taxon>Eukaryota</taxon>
        <taxon>Viridiplantae</taxon>
        <taxon>Streptophyta</taxon>
        <taxon>Embryophyta</taxon>
        <taxon>Tracheophyta</taxon>
        <taxon>Spermatophyta</taxon>
        <taxon>Magnoliopsida</taxon>
        <taxon>Liliopsida</taxon>
        <taxon>Poales</taxon>
        <taxon>Poaceae</taxon>
        <taxon>PACMAD clade</taxon>
        <taxon>Chloridoideae</taxon>
        <taxon>Cynodonteae</taxon>
        <taxon>Eleusininae</taxon>
        <taxon>Eleusine</taxon>
    </lineage>
</organism>
<comment type="caution">
    <text evidence="9">The sequence shown here is derived from an EMBL/GenBank/DDBJ whole genome shotgun (WGS) entry which is preliminary data.</text>
</comment>
<dbReference type="GO" id="GO:0005634">
    <property type="term" value="C:nucleus"/>
    <property type="evidence" value="ECO:0007669"/>
    <property type="project" value="UniProtKB-SubCell"/>
</dbReference>
<dbReference type="PROSITE" id="PS50157">
    <property type="entry name" value="ZINC_FINGER_C2H2_2"/>
    <property type="match status" value="1"/>
</dbReference>
<keyword evidence="4" id="KW-0862">Zinc</keyword>
<proteinExistence type="predicted"/>
<dbReference type="AlphaFoldDB" id="A0AAV5FK47"/>
<sequence length="298" mass="30199">MDMGSSSRTASMEVVDAGAQVEDGEEEEVRGKAQPPAQELNLLAALGGSEPPPDANPVEAKGKEKAAVVEEEAEEEEEEKPAAVVATAAAGAGAQKRRAFKCNYCQRKFYTSQALGGHQNAHKRERSLAKRGAAAAAAAAASGRGLYDPFMPPHHLRYPHAWPYTSSIGVGGVRPSFLGALGRGGGSAAAPFYGVHPVGWAAAAHGGAQPSAAGLARGAGVDRQVYAPHHPAYGYAAASSRAPAAALTILDSGLAGLRWAGSGGVGGGAAAAGDHGVVARQAKREEEGDGGIDLNLKL</sequence>
<keyword evidence="5" id="KW-0539">Nucleus</keyword>
<dbReference type="InterPro" id="IPR013087">
    <property type="entry name" value="Znf_C2H2_type"/>
</dbReference>
<evidence type="ECO:0000256" key="5">
    <source>
        <dbReference type="ARBA" id="ARBA00023242"/>
    </source>
</evidence>
<keyword evidence="10" id="KW-1185">Reference proteome</keyword>
<reference evidence="9" key="1">
    <citation type="journal article" date="2018" name="DNA Res.">
        <title>Multiple hybrid de novo genome assembly of finger millet, an orphan allotetraploid crop.</title>
        <authorList>
            <person name="Hatakeyama M."/>
            <person name="Aluri S."/>
            <person name="Balachadran M.T."/>
            <person name="Sivarajan S.R."/>
            <person name="Patrignani A."/>
            <person name="Gruter S."/>
            <person name="Poveda L."/>
            <person name="Shimizu-Inatsugi R."/>
            <person name="Baeten J."/>
            <person name="Francoijs K.J."/>
            <person name="Nataraja K.N."/>
            <person name="Reddy Y.A.N."/>
            <person name="Phadnis S."/>
            <person name="Ravikumar R.L."/>
            <person name="Schlapbach R."/>
            <person name="Sreeman S.M."/>
            <person name="Shimizu K.K."/>
        </authorList>
    </citation>
    <scope>NUCLEOTIDE SEQUENCE</scope>
</reference>
<protein>
    <recommendedName>
        <fullName evidence="8">C2H2-type domain-containing protein</fullName>
    </recommendedName>
</protein>
<dbReference type="PANTHER" id="PTHR47287:SF15">
    <property type="entry name" value="ZINC FINGER PROTEIN 3-LIKE"/>
    <property type="match status" value="1"/>
</dbReference>
<evidence type="ECO:0000256" key="6">
    <source>
        <dbReference type="PROSITE-ProRule" id="PRU00042"/>
    </source>
</evidence>
<evidence type="ECO:0000313" key="10">
    <source>
        <dbReference type="Proteomes" id="UP001054889"/>
    </source>
</evidence>
<dbReference type="SUPFAM" id="SSF57667">
    <property type="entry name" value="beta-beta-alpha zinc fingers"/>
    <property type="match status" value="1"/>
</dbReference>
<dbReference type="GO" id="GO:0009788">
    <property type="term" value="P:negative regulation of abscisic acid-activated signaling pathway"/>
    <property type="evidence" value="ECO:0007669"/>
    <property type="project" value="InterPro"/>
</dbReference>
<keyword evidence="3 6" id="KW-0863">Zinc-finger</keyword>
<dbReference type="GO" id="GO:0008270">
    <property type="term" value="F:zinc ion binding"/>
    <property type="evidence" value="ECO:0007669"/>
    <property type="project" value="UniProtKB-KW"/>
</dbReference>
<feature type="region of interest" description="Disordered" evidence="7">
    <location>
        <begin position="1"/>
        <end position="82"/>
    </location>
</feature>
<evidence type="ECO:0000256" key="7">
    <source>
        <dbReference type="SAM" id="MobiDB-lite"/>
    </source>
</evidence>
<dbReference type="EMBL" id="BQKI01000087">
    <property type="protein sequence ID" value="GJN35152.1"/>
    <property type="molecule type" value="Genomic_DNA"/>
</dbReference>
<feature type="compositionally biased region" description="Acidic residues" evidence="7">
    <location>
        <begin position="69"/>
        <end position="79"/>
    </location>
</feature>
<keyword evidence="2" id="KW-0479">Metal-binding</keyword>
<reference evidence="9" key="2">
    <citation type="submission" date="2021-12" db="EMBL/GenBank/DDBJ databases">
        <title>Resequencing data analysis of finger millet.</title>
        <authorList>
            <person name="Hatakeyama M."/>
            <person name="Aluri S."/>
            <person name="Balachadran M.T."/>
            <person name="Sivarajan S.R."/>
            <person name="Poveda L."/>
            <person name="Shimizu-Inatsugi R."/>
            <person name="Schlapbach R."/>
            <person name="Sreeman S.M."/>
            <person name="Shimizu K.K."/>
        </authorList>
    </citation>
    <scope>NUCLEOTIDE SEQUENCE</scope>
</reference>
<dbReference type="InterPro" id="IPR036236">
    <property type="entry name" value="Znf_C2H2_sf"/>
</dbReference>
<evidence type="ECO:0000256" key="4">
    <source>
        <dbReference type="ARBA" id="ARBA00022833"/>
    </source>
</evidence>
<evidence type="ECO:0000313" key="9">
    <source>
        <dbReference type="EMBL" id="GJN35152.1"/>
    </source>
</evidence>
<evidence type="ECO:0000256" key="1">
    <source>
        <dbReference type="ARBA" id="ARBA00004123"/>
    </source>
</evidence>
<dbReference type="InterPro" id="IPR044246">
    <property type="entry name" value="ZFP3-like"/>
</dbReference>
<comment type="subcellular location">
    <subcellularLocation>
        <location evidence="1">Nucleus</location>
    </subcellularLocation>
</comment>
<dbReference type="PROSITE" id="PS00028">
    <property type="entry name" value="ZINC_FINGER_C2H2_1"/>
    <property type="match status" value="1"/>
</dbReference>
<name>A0AAV5FK47_ELECO</name>
<gene>
    <name evidence="9" type="primary">gb23896</name>
    <name evidence="9" type="ORF">PR202_gb23896</name>
</gene>
<evidence type="ECO:0000256" key="2">
    <source>
        <dbReference type="ARBA" id="ARBA00022723"/>
    </source>
</evidence>
<accession>A0AAV5FK47</accession>
<dbReference type="PANTHER" id="PTHR47287">
    <property type="entry name" value="C2H2 AND C2HC ZINC FINGERS SUPERFAMILY PROTEIN"/>
    <property type="match status" value="1"/>
</dbReference>
<feature type="domain" description="C2H2-type" evidence="8">
    <location>
        <begin position="100"/>
        <end position="127"/>
    </location>
</feature>
<evidence type="ECO:0000256" key="3">
    <source>
        <dbReference type="ARBA" id="ARBA00022771"/>
    </source>
</evidence>
<feature type="compositionally biased region" description="Polar residues" evidence="7">
    <location>
        <begin position="1"/>
        <end position="10"/>
    </location>
</feature>